<dbReference type="Pfam" id="PF14029">
    <property type="entry name" value="DUF4244"/>
    <property type="match status" value="1"/>
</dbReference>
<feature type="transmembrane region" description="Helical" evidence="4">
    <location>
        <begin position="29"/>
        <end position="49"/>
    </location>
</feature>
<dbReference type="InterPro" id="IPR041436">
    <property type="entry name" value="RNAse_A_bac"/>
</dbReference>
<dbReference type="OrthoDB" id="1938617at2"/>
<feature type="domain" description="Pre-toxin TG" evidence="5">
    <location>
        <begin position="116"/>
        <end position="190"/>
    </location>
</feature>
<evidence type="ECO:0000313" key="7">
    <source>
        <dbReference type="EMBL" id="OYD06085.1"/>
    </source>
</evidence>
<accession>A0A235B385</accession>
<keyword evidence="4" id="KW-0472">Membrane</keyword>
<feature type="region of interest" description="Disordered" evidence="3">
    <location>
        <begin position="1"/>
        <end position="20"/>
    </location>
</feature>
<keyword evidence="2" id="KW-0964">Secreted</keyword>
<dbReference type="Pfam" id="PF14449">
    <property type="entry name" value="PT-TG"/>
    <property type="match status" value="1"/>
</dbReference>
<evidence type="ECO:0000259" key="6">
    <source>
        <dbReference type="Pfam" id="PF18431"/>
    </source>
</evidence>
<keyword evidence="8" id="KW-1185">Reference proteome</keyword>
<evidence type="ECO:0000259" key="5">
    <source>
        <dbReference type="Pfam" id="PF14449"/>
    </source>
</evidence>
<dbReference type="Proteomes" id="UP000215459">
    <property type="component" value="Unassembled WGS sequence"/>
</dbReference>
<comment type="subcellular location">
    <subcellularLocation>
        <location evidence="1">Secreted</location>
    </subcellularLocation>
</comment>
<feature type="region of interest" description="Disordered" evidence="3">
    <location>
        <begin position="67"/>
        <end position="120"/>
    </location>
</feature>
<evidence type="ECO:0000256" key="1">
    <source>
        <dbReference type="ARBA" id="ARBA00004613"/>
    </source>
</evidence>
<evidence type="ECO:0000256" key="2">
    <source>
        <dbReference type="ARBA" id="ARBA00022525"/>
    </source>
</evidence>
<dbReference type="EMBL" id="NOWF01000025">
    <property type="protein sequence ID" value="OYD06085.1"/>
    <property type="molecule type" value="Genomic_DNA"/>
</dbReference>
<comment type="caution">
    <text evidence="7">The sequence shown here is derived from an EMBL/GenBank/DDBJ whole genome shotgun (WGS) entry which is preliminary data.</text>
</comment>
<sequence>MAVREKSHRGGADVRENPSWWNKKGASTLEYVVILAAAALLAGILYSTLTSDSVAGILKQKIEQAINGEGSGEGNETADGEPPDSGSPDEPSNEQENEPPSQSPPPSKEKPPPQEEKSGWETAGDVVAELSGYNDAKAAITGVDENGNKIGVGERLLRGALALPTPAGKVAKGGKYVAQYGDDALALGKKAKGKLDDALSKGKKKACACPKKLAPGGGLKAHESKGGHLLSRHVNVNDQDLIKRVKSNKKITRASRFKDEATAERVAHDAIMDLKNQHKIKKWLNNPSREKVSINYNGKKGEVLGRGFEKGSNKVQDMKERAVIVLKKDGKGGYFILTGYPNKY</sequence>
<evidence type="ECO:0000313" key="8">
    <source>
        <dbReference type="Proteomes" id="UP000215459"/>
    </source>
</evidence>
<organism evidence="7 8">
    <name type="scientific">Paludifilum halophilum</name>
    <dbReference type="NCBI Taxonomy" id="1642702"/>
    <lineage>
        <taxon>Bacteria</taxon>
        <taxon>Bacillati</taxon>
        <taxon>Bacillota</taxon>
        <taxon>Bacilli</taxon>
        <taxon>Bacillales</taxon>
        <taxon>Thermoactinomycetaceae</taxon>
        <taxon>Paludifilum</taxon>
    </lineage>
</organism>
<protein>
    <recommendedName>
        <fullName evidence="9">Bacterial CdiA-CT RNAse A domain-containing protein</fullName>
    </recommendedName>
</protein>
<keyword evidence="4" id="KW-1133">Transmembrane helix</keyword>
<evidence type="ECO:0000256" key="4">
    <source>
        <dbReference type="SAM" id="Phobius"/>
    </source>
</evidence>
<evidence type="ECO:0008006" key="9">
    <source>
        <dbReference type="Google" id="ProtNLM"/>
    </source>
</evidence>
<name>A0A235B385_9BACL</name>
<feature type="compositionally biased region" description="Basic and acidic residues" evidence="3">
    <location>
        <begin position="1"/>
        <end position="16"/>
    </location>
</feature>
<dbReference type="AlphaFoldDB" id="A0A235B385"/>
<evidence type="ECO:0000256" key="3">
    <source>
        <dbReference type="SAM" id="MobiDB-lite"/>
    </source>
</evidence>
<reference evidence="7 8" key="1">
    <citation type="submission" date="2017-07" db="EMBL/GenBank/DDBJ databases">
        <title>The genome sequence of Paludifilum halophilum highlights mechanisms for microbial adaptation to high salt environemnts.</title>
        <authorList>
            <person name="Belbahri L."/>
        </authorList>
    </citation>
    <scope>NUCLEOTIDE SEQUENCE [LARGE SCALE GENOMIC DNA]</scope>
    <source>
        <strain evidence="7 8">DSM 102817</strain>
    </source>
</reference>
<dbReference type="Pfam" id="PF18431">
    <property type="entry name" value="RNAse_A_bac"/>
    <property type="match status" value="1"/>
</dbReference>
<dbReference type="GO" id="GO:0005576">
    <property type="term" value="C:extracellular region"/>
    <property type="evidence" value="ECO:0007669"/>
    <property type="project" value="UniProtKB-SubCell"/>
</dbReference>
<keyword evidence="4" id="KW-0812">Transmembrane</keyword>
<dbReference type="RefSeq" id="WP_094266029.1">
    <property type="nucleotide sequence ID" value="NZ_NOWF01000025.1"/>
</dbReference>
<dbReference type="InterPro" id="IPR025338">
    <property type="entry name" value="DUF4244"/>
</dbReference>
<feature type="domain" description="Bacterial CdiA-CT RNAse A" evidence="6">
    <location>
        <begin position="227"/>
        <end position="341"/>
    </location>
</feature>
<feature type="compositionally biased region" description="Basic and acidic residues" evidence="3">
    <location>
        <begin position="107"/>
        <end position="119"/>
    </location>
</feature>
<dbReference type="InterPro" id="IPR027797">
    <property type="entry name" value="PT-TG_dom"/>
</dbReference>
<dbReference type="CDD" id="cd20684">
    <property type="entry name" value="CdiA-CT_Yk_RNaseA-like"/>
    <property type="match status" value="1"/>
</dbReference>
<gene>
    <name evidence="7" type="ORF">CHM34_18195</name>
</gene>
<proteinExistence type="predicted"/>